<accession>A0A0K9P4D9</accession>
<dbReference type="Pfam" id="PF01501">
    <property type="entry name" value="Glyco_transf_8"/>
    <property type="match status" value="1"/>
</dbReference>
<dbReference type="STRING" id="29655.A0A0K9P4D9"/>
<reference evidence="5" key="1">
    <citation type="journal article" date="2016" name="Nature">
        <title>The genome of the seagrass Zostera marina reveals angiosperm adaptation to the sea.</title>
        <authorList>
            <person name="Olsen J.L."/>
            <person name="Rouze P."/>
            <person name="Verhelst B."/>
            <person name="Lin Y.-C."/>
            <person name="Bayer T."/>
            <person name="Collen J."/>
            <person name="Dattolo E."/>
            <person name="De Paoli E."/>
            <person name="Dittami S."/>
            <person name="Maumus F."/>
            <person name="Michel G."/>
            <person name="Kersting A."/>
            <person name="Lauritano C."/>
            <person name="Lohaus R."/>
            <person name="Toepel M."/>
            <person name="Tonon T."/>
            <person name="Vanneste K."/>
            <person name="Amirebrahimi M."/>
            <person name="Brakel J."/>
            <person name="Bostroem C."/>
            <person name="Chovatia M."/>
            <person name="Grimwood J."/>
            <person name="Jenkins J.W."/>
            <person name="Jueterbock A."/>
            <person name="Mraz A."/>
            <person name="Stam W.T."/>
            <person name="Tice H."/>
            <person name="Bornberg-Bauer E."/>
            <person name="Green P.J."/>
            <person name="Pearson G.A."/>
            <person name="Procaccini G."/>
            <person name="Duarte C.M."/>
            <person name="Schmutz J."/>
            <person name="Reusch T.B.H."/>
            <person name="Van de Peer Y."/>
        </authorList>
    </citation>
    <scope>NUCLEOTIDE SEQUENCE [LARGE SCALE GENOMIC DNA]</scope>
    <source>
        <strain evidence="5">cv. Finnish</strain>
    </source>
</reference>
<gene>
    <name evidence="4" type="ORF">ZOSMA_393G00150</name>
</gene>
<comment type="caution">
    <text evidence="4">The sequence shown here is derived from an EMBL/GenBank/DDBJ whole genome shotgun (WGS) entry which is preliminary data.</text>
</comment>
<keyword evidence="1" id="KW-0328">Glycosyltransferase</keyword>
<proteinExistence type="inferred from homology"/>
<evidence type="ECO:0000256" key="1">
    <source>
        <dbReference type="ARBA" id="ARBA00022676"/>
    </source>
</evidence>
<dbReference type="OMA" id="ANDDAHW"/>
<evidence type="ECO:0000313" key="5">
    <source>
        <dbReference type="Proteomes" id="UP000036987"/>
    </source>
</evidence>
<dbReference type="InterPro" id="IPR050587">
    <property type="entry name" value="GNT1/Glycosyltrans_8"/>
</dbReference>
<keyword evidence="2" id="KW-0464">Manganese</keyword>
<keyword evidence="5" id="KW-1185">Reference proteome</keyword>
<dbReference type="InterPro" id="IPR002495">
    <property type="entry name" value="Glyco_trans_8"/>
</dbReference>
<dbReference type="SUPFAM" id="SSF53448">
    <property type="entry name" value="Nucleotide-diphospho-sugar transferases"/>
    <property type="match status" value="1"/>
</dbReference>
<evidence type="ECO:0000256" key="2">
    <source>
        <dbReference type="ARBA" id="ARBA00023211"/>
    </source>
</evidence>
<dbReference type="EMBL" id="LFYR01001200">
    <property type="protein sequence ID" value="KMZ63863.1"/>
    <property type="molecule type" value="Genomic_DNA"/>
</dbReference>
<dbReference type="AlphaFoldDB" id="A0A0K9P4D9"/>
<keyword evidence="4" id="KW-0808">Transferase</keyword>
<dbReference type="CDD" id="cd02537">
    <property type="entry name" value="GT8_Glycogenin"/>
    <property type="match status" value="1"/>
</dbReference>
<dbReference type="GO" id="GO:0045492">
    <property type="term" value="P:xylan biosynthetic process"/>
    <property type="evidence" value="ECO:0000318"/>
    <property type="project" value="GO_Central"/>
</dbReference>
<evidence type="ECO:0000256" key="3">
    <source>
        <dbReference type="RuleBase" id="RU362027"/>
    </source>
</evidence>
<comment type="similarity">
    <text evidence="3">Belongs to the glycosyltransferase 8 family.</text>
</comment>
<dbReference type="Proteomes" id="UP000036987">
    <property type="component" value="Unassembled WGS sequence"/>
</dbReference>
<organism evidence="4 5">
    <name type="scientific">Zostera marina</name>
    <name type="common">Eelgrass</name>
    <dbReference type="NCBI Taxonomy" id="29655"/>
    <lineage>
        <taxon>Eukaryota</taxon>
        <taxon>Viridiplantae</taxon>
        <taxon>Streptophyta</taxon>
        <taxon>Embryophyta</taxon>
        <taxon>Tracheophyta</taxon>
        <taxon>Spermatophyta</taxon>
        <taxon>Magnoliopsida</taxon>
        <taxon>Liliopsida</taxon>
        <taxon>Zosteraceae</taxon>
        <taxon>Zostera</taxon>
    </lineage>
</organism>
<evidence type="ECO:0000313" key="4">
    <source>
        <dbReference type="EMBL" id="KMZ63863.1"/>
    </source>
</evidence>
<dbReference type="PANTHER" id="PTHR11183">
    <property type="entry name" value="GLYCOGENIN SUBFAMILY MEMBER"/>
    <property type="match status" value="1"/>
</dbReference>
<dbReference type="GO" id="GO:0016757">
    <property type="term" value="F:glycosyltransferase activity"/>
    <property type="evidence" value="ECO:0000318"/>
    <property type="project" value="GO_Central"/>
</dbReference>
<dbReference type="Gene3D" id="3.90.550.10">
    <property type="entry name" value="Spore Coat Polysaccharide Biosynthesis Protein SpsA, Chain A"/>
    <property type="match status" value="1"/>
</dbReference>
<protein>
    <recommendedName>
        <fullName evidence="3">Hexosyltransferase</fullName>
        <ecNumber evidence="3">2.4.1.-</ecNumber>
    </recommendedName>
</protein>
<dbReference type="EC" id="2.4.1.-" evidence="3"/>
<sequence>MAGMKNSPLLIFLVCVYFVSLLLPSLLVFDYKDYAAAISYRRRPITMDESKGSPSMLPDFLHFRLPRTARIALLNLEQREWPPDLGIAKQLKFDRISNKNLTWKHFFPIWIDESGRRSRPSCPEMPMPDYGFDSDDLDLDLVVVSIPSTYNKDGKLIGRDLDRLQAHLVAADAAVRIGRNKNKKKITVVVRTECRPMMELFRCKDMVQRDGMWWLYELDVNWLAAKLALPVGTCMLGSPVKSQVESRGKKRKKMIKKKMKIVDGSAQTEAYATVIHSSDEYVCGAITLARSLVEAGTTRDLILLHDASIPVTKLKALSSAGWNLRLITRIHNPHAKKGAYNFYNYTKLRLWQLTGYDKIVFIDADVVVLKNVDFLFGMPELSATTDSTVLFNSGVMVIEPSNCSFGAMLDRLEEIVPYNGGDQGFLNQIFVWWHRLPQTVNYKKIFQNSVDSRSIGKKNRLFESNPPAISTIHYFGIKPWQCYRDYDCNWNMKSLNVYANDAAHRRWWSIHDRMPDQLKRFCKLTSKSKATLEYFLKKATQEKNKDGHWKIQIKDRRNRQ</sequence>
<dbReference type="OrthoDB" id="2014201at2759"/>
<name>A0A0K9P4D9_ZOSMR</name>
<dbReference type="InterPro" id="IPR029044">
    <property type="entry name" value="Nucleotide-diphossugar_trans"/>
</dbReference>